<name>A0A1I2GC69_9GAMM</name>
<dbReference type="Gene3D" id="3.40.50.10610">
    <property type="entry name" value="ABC-type transport auxiliary lipoprotein component"/>
    <property type="match status" value="1"/>
</dbReference>
<dbReference type="Pfam" id="PF03886">
    <property type="entry name" value="ABC_trans_aux"/>
    <property type="match status" value="1"/>
</dbReference>
<dbReference type="Proteomes" id="UP000199477">
    <property type="component" value="Unassembled WGS sequence"/>
</dbReference>
<feature type="signal peptide" evidence="1">
    <location>
        <begin position="1"/>
        <end position="22"/>
    </location>
</feature>
<evidence type="ECO:0000313" key="4">
    <source>
        <dbReference type="Proteomes" id="UP000199477"/>
    </source>
</evidence>
<accession>A0A1I2GC69</accession>
<dbReference type="STRING" id="500610.SAMN02799615_02568"/>
<dbReference type="EMBL" id="FONH01000008">
    <property type="protein sequence ID" value="SFF14527.1"/>
    <property type="molecule type" value="Genomic_DNA"/>
</dbReference>
<dbReference type="PROSITE" id="PS51257">
    <property type="entry name" value="PROKAR_LIPOPROTEIN"/>
    <property type="match status" value="1"/>
</dbReference>
<feature type="domain" description="ABC-type transport auxiliary lipoprotein component" evidence="2">
    <location>
        <begin position="36"/>
        <end position="195"/>
    </location>
</feature>
<proteinExistence type="predicted"/>
<gene>
    <name evidence="3" type="ORF">SAMN02799615_02568</name>
</gene>
<organism evidence="3 4">
    <name type="scientific">Dyella marensis</name>
    <dbReference type="NCBI Taxonomy" id="500610"/>
    <lineage>
        <taxon>Bacteria</taxon>
        <taxon>Pseudomonadati</taxon>
        <taxon>Pseudomonadota</taxon>
        <taxon>Gammaproteobacteria</taxon>
        <taxon>Lysobacterales</taxon>
        <taxon>Rhodanobacteraceae</taxon>
        <taxon>Dyella</taxon>
    </lineage>
</organism>
<dbReference type="InterPro" id="IPR005586">
    <property type="entry name" value="ABC_trans_aux"/>
</dbReference>
<feature type="chain" id="PRO_5011532290" evidence="1">
    <location>
        <begin position="23"/>
        <end position="208"/>
    </location>
</feature>
<evidence type="ECO:0000259" key="2">
    <source>
        <dbReference type="Pfam" id="PF03886"/>
    </source>
</evidence>
<dbReference type="RefSeq" id="WP_051548763.1">
    <property type="nucleotide sequence ID" value="NZ_FONH01000008.1"/>
</dbReference>
<evidence type="ECO:0000313" key="3">
    <source>
        <dbReference type="EMBL" id="SFF14527.1"/>
    </source>
</evidence>
<keyword evidence="1" id="KW-0732">Signal</keyword>
<sequence>MTRAMTTAARRAPLLAALLATAACSVLPKAETPEIYRLPAASLPQAQAGAVSWSLRVDTPQAERMLDSARIAVLPAGDTVSVYKGARWSDRVPVLLRNRLLEGFRNDGRITALSSDDTSLQADYVLDADLTAFQSEYRGKDPVVVVRYDARLVRNSGLKIVAARRFEVTQAVNGTAVPQVVAAFGQAGDALAAQVVGWTLQQRADAHD</sequence>
<dbReference type="AlphaFoldDB" id="A0A1I2GC69"/>
<protein>
    <submittedName>
        <fullName evidence="3">Cholesterol transport system auxiliary component</fullName>
    </submittedName>
</protein>
<keyword evidence="4" id="KW-1185">Reference proteome</keyword>
<reference evidence="4" key="1">
    <citation type="submission" date="2016-10" db="EMBL/GenBank/DDBJ databases">
        <authorList>
            <person name="Varghese N."/>
            <person name="Submissions S."/>
        </authorList>
    </citation>
    <scope>NUCLEOTIDE SEQUENCE [LARGE SCALE GENOMIC DNA]</scope>
    <source>
        <strain evidence="4">UNC178MFTsu3.1</strain>
    </source>
</reference>
<dbReference type="SUPFAM" id="SSF159594">
    <property type="entry name" value="XCC0632-like"/>
    <property type="match status" value="1"/>
</dbReference>
<evidence type="ECO:0000256" key="1">
    <source>
        <dbReference type="SAM" id="SignalP"/>
    </source>
</evidence>